<evidence type="ECO:0000259" key="4">
    <source>
        <dbReference type="PROSITE" id="PS50076"/>
    </source>
</evidence>
<dbReference type="SUPFAM" id="SSF49493">
    <property type="entry name" value="HSP40/DnaJ peptide-binding domain"/>
    <property type="match status" value="2"/>
</dbReference>
<dbReference type="PANTHER" id="PTHR43096:SF52">
    <property type="entry name" value="DNAJ HOMOLOG 1, MITOCHONDRIAL-RELATED"/>
    <property type="match status" value="1"/>
</dbReference>
<dbReference type="InterPro" id="IPR001623">
    <property type="entry name" value="DnaJ_domain"/>
</dbReference>
<comment type="caution">
    <text evidence="5">The sequence shown here is derived from an EMBL/GenBank/DDBJ whole genome shotgun (WGS) entry which is preliminary data.</text>
</comment>
<dbReference type="GO" id="GO:0042026">
    <property type="term" value="P:protein refolding"/>
    <property type="evidence" value="ECO:0007669"/>
    <property type="project" value="TreeGrafter"/>
</dbReference>
<dbReference type="PRINTS" id="PR00625">
    <property type="entry name" value="JDOMAIN"/>
</dbReference>
<protein>
    <submittedName>
        <fullName evidence="5">DnaJ domain-containing protein</fullName>
    </submittedName>
</protein>
<dbReference type="FunFam" id="2.60.260.20:FF:000008">
    <property type="entry name" value="Curved DNA-binding protein"/>
    <property type="match status" value="1"/>
</dbReference>
<dbReference type="AlphaFoldDB" id="A0A8J6NH86"/>
<sequence length="314" mass="35802">MEYKDYYNILEVEKKSTQDEIKRSYRKLARKYHPDVNKAPNAEEPFKEIGEAYTVLKDPEKRSAYDQLGENWRQGQDFTPPPNWDAGYEFSFQERQDAQQFSDFFENLFGRSDTGKGAYHRQGREFHADGEDHFAKILINLEDTYYGTTKTITLQVSGLDENGRLMVRPHTLNVRIPKGVIEGQRIRLAGKGGPPLGRGSHGDLYLEIILAPHRIFKVDKRDIYMELPITPWEAALGASVKVPILANTVSLKVPPDSQTGKKIRLKGKGLPGKSSGDCYVTFKIITPKAETEEAKKIYREMASKMNFNPRAELQ</sequence>
<dbReference type="GO" id="GO:0051082">
    <property type="term" value="F:unfolded protein binding"/>
    <property type="evidence" value="ECO:0007669"/>
    <property type="project" value="InterPro"/>
</dbReference>
<dbReference type="PROSITE" id="PS50076">
    <property type="entry name" value="DNAJ_2"/>
    <property type="match status" value="1"/>
</dbReference>
<dbReference type="SUPFAM" id="SSF46565">
    <property type="entry name" value="Chaperone J-domain"/>
    <property type="match status" value="1"/>
</dbReference>
<feature type="domain" description="J" evidence="4">
    <location>
        <begin position="5"/>
        <end position="69"/>
    </location>
</feature>
<evidence type="ECO:0000256" key="3">
    <source>
        <dbReference type="ARBA" id="ARBA00023186"/>
    </source>
</evidence>
<dbReference type="GO" id="GO:0003677">
    <property type="term" value="F:DNA binding"/>
    <property type="evidence" value="ECO:0007669"/>
    <property type="project" value="UniProtKB-KW"/>
</dbReference>
<dbReference type="FunFam" id="2.60.260.20:FF:000013">
    <property type="entry name" value="DnaJ subfamily B member 11"/>
    <property type="match status" value="1"/>
</dbReference>
<dbReference type="Gene3D" id="2.60.260.20">
    <property type="entry name" value="Urease metallochaperone UreE, N-terminal domain"/>
    <property type="match status" value="2"/>
</dbReference>
<dbReference type="Pfam" id="PF01556">
    <property type="entry name" value="DnaJ_C"/>
    <property type="match status" value="1"/>
</dbReference>
<evidence type="ECO:0000313" key="6">
    <source>
        <dbReference type="Proteomes" id="UP000614424"/>
    </source>
</evidence>
<dbReference type="InterPro" id="IPR002939">
    <property type="entry name" value="DnaJ_C"/>
</dbReference>
<evidence type="ECO:0000256" key="1">
    <source>
        <dbReference type="ARBA" id="ARBA00022490"/>
    </source>
</evidence>
<dbReference type="SMART" id="SM00271">
    <property type="entry name" value="DnaJ"/>
    <property type="match status" value="1"/>
</dbReference>
<dbReference type="Proteomes" id="UP000614424">
    <property type="component" value="Unassembled WGS sequence"/>
</dbReference>
<reference evidence="5 6" key="1">
    <citation type="submission" date="2020-08" db="EMBL/GenBank/DDBJ databases">
        <title>Bridging the membrane lipid divide: bacteria of the FCB group superphylum have the potential to synthesize archaeal ether lipids.</title>
        <authorList>
            <person name="Villanueva L."/>
            <person name="Von Meijenfeldt F.A.B."/>
            <person name="Westbye A.B."/>
            <person name="Yadav S."/>
            <person name="Hopmans E.C."/>
            <person name="Dutilh B.E."/>
            <person name="Sinninghe Damste J.S."/>
        </authorList>
    </citation>
    <scope>NUCLEOTIDE SEQUENCE [LARGE SCALE GENOMIC DNA]</scope>
    <source>
        <strain evidence="5">NIOZ-UU47</strain>
    </source>
</reference>
<keyword evidence="1" id="KW-0963">Cytoplasm</keyword>
<dbReference type="Pfam" id="PF00226">
    <property type="entry name" value="DnaJ"/>
    <property type="match status" value="1"/>
</dbReference>
<dbReference type="PANTHER" id="PTHR43096">
    <property type="entry name" value="DNAJ HOMOLOG 1, MITOCHONDRIAL-RELATED"/>
    <property type="match status" value="1"/>
</dbReference>
<dbReference type="CDD" id="cd06257">
    <property type="entry name" value="DnaJ"/>
    <property type="match status" value="1"/>
</dbReference>
<name>A0A8J6NH86_9BACT</name>
<dbReference type="InterPro" id="IPR008971">
    <property type="entry name" value="HSP40/DnaJ_pept-bd"/>
</dbReference>
<evidence type="ECO:0000256" key="2">
    <source>
        <dbReference type="ARBA" id="ARBA00023125"/>
    </source>
</evidence>
<organism evidence="5 6">
    <name type="scientific">Candidatus Desulfobia pelagia</name>
    <dbReference type="NCBI Taxonomy" id="2841692"/>
    <lineage>
        <taxon>Bacteria</taxon>
        <taxon>Pseudomonadati</taxon>
        <taxon>Thermodesulfobacteriota</taxon>
        <taxon>Desulfobulbia</taxon>
        <taxon>Desulfobulbales</taxon>
        <taxon>Desulfobulbaceae</taxon>
        <taxon>Candidatus Desulfobia</taxon>
    </lineage>
</organism>
<gene>
    <name evidence="5" type="ORF">H8E41_11030</name>
</gene>
<keyword evidence="3" id="KW-0143">Chaperone</keyword>
<accession>A0A8J6NH86</accession>
<evidence type="ECO:0000313" key="5">
    <source>
        <dbReference type="EMBL" id="MBC8318429.1"/>
    </source>
</evidence>
<dbReference type="EMBL" id="JACNJZ010000159">
    <property type="protein sequence ID" value="MBC8318429.1"/>
    <property type="molecule type" value="Genomic_DNA"/>
</dbReference>
<dbReference type="Gene3D" id="1.10.287.110">
    <property type="entry name" value="DnaJ domain"/>
    <property type="match status" value="1"/>
</dbReference>
<dbReference type="GO" id="GO:0005737">
    <property type="term" value="C:cytoplasm"/>
    <property type="evidence" value="ECO:0007669"/>
    <property type="project" value="TreeGrafter"/>
</dbReference>
<dbReference type="InterPro" id="IPR036869">
    <property type="entry name" value="J_dom_sf"/>
</dbReference>
<dbReference type="CDD" id="cd10747">
    <property type="entry name" value="DnaJ_C"/>
    <property type="match status" value="1"/>
</dbReference>
<proteinExistence type="predicted"/>
<keyword evidence="2" id="KW-0238">DNA-binding</keyword>